<evidence type="ECO:0000256" key="10">
    <source>
        <dbReference type="HAMAP-Rule" id="MF_00076"/>
    </source>
</evidence>
<organism evidence="11 12">
    <name type="scientific">Candidatus Haliotispira prima</name>
    <dbReference type="NCBI Taxonomy" id="3034016"/>
    <lineage>
        <taxon>Bacteria</taxon>
        <taxon>Pseudomonadati</taxon>
        <taxon>Spirochaetota</taxon>
        <taxon>Spirochaetia</taxon>
        <taxon>Spirochaetales</taxon>
        <taxon>Spirochaetaceae</taxon>
        <taxon>Candidatus Haliotispira</taxon>
    </lineage>
</organism>
<evidence type="ECO:0000256" key="3">
    <source>
        <dbReference type="ARBA" id="ARBA00022605"/>
    </source>
</evidence>
<keyword evidence="6" id="KW-0460">Magnesium</keyword>
<evidence type="ECO:0000256" key="4">
    <source>
        <dbReference type="ARBA" id="ARBA00022723"/>
    </source>
</evidence>
<dbReference type="Proteomes" id="UP001228690">
    <property type="component" value="Chromosome"/>
</dbReference>
<evidence type="ECO:0000256" key="2">
    <source>
        <dbReference type="ARBA" id="ARBA00022490"/>
    </source>
</evidence>
<dbReference type="EC" id="4.2.1.19" evidence="10"/>
<dbReference type="HAMAP" id="MF_00076">
    <property type="entry name" value="HisB"/>
    <property type="match status" value="1"/>
</dbReference>
<evidence type="ECO:0000256" key="6">
    <source>
        <dbReference type="ARBA" id="ARBA00022842"/>
    </source>
</evidence>
<evidence type="ECO:0000256" key="8">
    <source>
        <dbReference type="ARBA" id="ARBA00023239"/>
    </source>
</evidence>
<keyword evidence="7 10" id="KW-0368">Histidine biosynthesis</keyword>
<evidence type="ECO:0000256" key="7">
    <source>
        <dbReference type="ARBA" id="ARBA00023102"/>
    </source>
</evidence>
<dbReference type="NCBIfam" id="TIGR01261">
    <property type="entry name" value="hisB_Nterm"/>
    <property type="match status" value="1"/>
</dbReference>
<dbReference type="NCBIfam" id="NF002111">
    <property type="entry name" value="PRK00951.2-1"/>
    <property type="match status" value="1"/>
</dbReference>
<dbReference type="InterPro" id="IPR005954">
    <property type="entry name" value="HisB_N"/>
</dbReference>
<evidence type="ECO:0000313" key="11">
    <source>
        <dbReference type="EMBL" id="WGK68263.1"/>
    </source>
</evidence>
<keyword evidence="3 10" id="KW-0028">Amino-acid biosynthesis</keyword>
<keyword evidence="2 10" id="KW-0963">Cytoplasm</keyword>
<dbReference type="SUPFAM" id="SSF56784">
    <property type="entry name" value="HAD-like"/>
    <property type="match status" value="1"/>
</dbReference>
<comment type="pathway">
    <text evidence="1 10">Amino-acid biosynthesis; L-histidine biosynthesis; L-histidine from 5-phospho-alpha-D-ribose 1-diphosphate: step 6/9.</text>
</comment>
<dbReference type="GO" id="GO:0004424">
    <property type="term" value="F:imidazoleglycerol-phosphate dehydratase activity"/>
    <property type="evidence" value="ECO:0007669"/>
    <property type="project" value="UniProtKB-EC"/>
</dbReference>
<sequence>MQANPAPRKTLLIDRDGTLIHEPSGTFQVNSLEELRLLPGVITALHRLSCAGYDLIFVSNQDALGTAQNPRENYEYLNDKLFALLGGEGIEFAAVFTCPHIPADGCACRKPGTGMVDAYLRRKPLLLSDSFMVGDRGTDGRFAGNLGIPAFLLDSETHPDEDRTLSVEQKLWTWPELAHYILQRPRCSRLARKTKETDISIELNLDAPDGQGRYQIATGLHFFDHMLEQLSRHGGMDLSISCKGDLEIDAHHTVEDVALALGQAFADALGDKRGIVRYSWERVLVMDEVRCEISIDLSGRPYVVFDADFPRPAAGDLPTEMVEHFFVSFCSAAKINLHLHCHSGHPDHPGKGLKPNTHHMVEACFKALARCLKDAVRREGTGISSTKGLL</sequence>
<dbReference type="InterPro" id="IPR023214">
    <property type="entry name" value="HAD_sf"/>
</dbReference>
<dbReference type="PROSITE" id="PS00954">
    <property type="entry name" value="IGP_DEHYDRATASE_1"/>
    <property type="match status" value="1"/>
</dbReference>
<comment type="catalytic activity">
    <reaction evidence="10">
        <text>D-erythro-1-(imidazol-4-yl)glycerol 3-phosphate = 3-(imidazol-4-yl)-2-oxopropyl phosphate + H2O</text>
        <dbReference type="Rhea" id="RHEA:11040"/>
        <dbReference type="ChEBI" id="CHEBI:15377"/>
        <dbReference type="ChEBI" id="CHEBI:57766"/>
        <dbReference type="ChEBI" id="CHEBI:58278"/>
        <dbReference type="EC" id="4.2.1.19"/>
    </reaction>
</comment>
<dbReference type="Gene3D" id="3.40.50.1000">
    <property type="entry name" value="HAD superfamily/HAD-like"/>
    <property type="match status" value="1"/>
</dbReference>
<dbReference type="InterPro" id="IPR036412">
    <property type="entry name" value="HAD-like_sf"/>
</dbReference>
<evidence type="ECO:0000256" key="9">
    <source>
        <dbReference type="ARBA" id="ARBA00023268"/>
    </source>
</evidence>
<keyword evidence="5" id="KW-0378">Hydrolase</keyword>
<evidence type="ECO:0000256" key="5">
    <source>
        <dbReference type="ARBA" id="ARBA00022801"/>
    </source>
</evidence>
<protein>
    <recommendedName>
        <fullName evidence="10">Imidazoleglycerol-phosphate dehydratase</fullName>
        <shortName evidence="10">IGPD</shortName>
        <ecNumber evidence="10">4.2.1.19</ecNumber>
    </recommendedName>
</protein>
<dbReference type="PANTHER" id="PTHR23133">
    <property type="entry name" value="IMIDAZOLEGLYCEROL-PHOSPHATE DEHYDRATASE HIS7"/>
    <property type="match status" value="1"/>
</dbReference>
<keyword evidence="4" id="KW-0479">Metal-binding</keyword>
<dbReference type="InterPro" id="IPR006549">
    <property type="entry name" value="HAD-SF_hydro_IIIA"/>
</dbReference>
<dbReference type="NCBIfam" id="TIGR01662">
    <property type="entry name" value="HAD-SF-IIIA"/>
    <property type="match status" value="1"/>
</dbReference>
<dbReference type="EMBL" id="CP123443">
    <property type="protein sequence ID" value="WGK68263.1"/>
    <property type="molecule type" value="Genomic_DNA"/>
</dbReference>
<dbReference type="SUPFAM" id="SSF54211">
    <property type="entry name" value="Ribosomal protein S5 domain 2-like"/>
    <property type="match status" value="2"/>
</dbReference>
<reference evidence="11 12" key="1">
    <citation type="submission" date="2023-04" db="EMBL/GenBank/DDBJ databases">
        <title>Spirochaete genome identified in red abalone sample constitutes a novel genus.</title>
        <authorList>
            <person name="Sharma S.P."/>
            <person name="Purcell C.M."/>
            <person name="Hyde J.R."/>
            <person name="Severin A.J."/>
        </authorList>
    </citation>
    <scope>NUCLEOTIDE SEQUENCE [LARGE SCALE GENOMIC DNA]</scope>
    <source>
        <strain evidence="11 12">SP-2023</strain>
    </source>
</reference>
<keyword evidence="9" id="KW-0511">Multifunctional enzyme</keyword>
<dbReference type="InterPro" id="IPR020568">
    <property type="entry name" value="Ribosomal_Su5_D2-typ_SF"/>
</dbReference>
<dbReference type="PANTHER" id="PTHR23133:SF2">
    <property type="entry name" value="IMIDAZOLEGLYCEROL-PHOSPHATE DEHYDRATASE"/>
    <property type="match status" value="1"/>
</dbReference>
<evidence type="ECO:0000256" key="1">
    <source>
        <dbReference type="ARBA" id="ARBA00005047"/>
    </source>
</evidence>
<keyword evidence="12" id="KW-1185">Reference proteome</keyword>
<dbReference type="InterPro" id="IPR038494">
    <property type="entry name" value="IGPD_sf"/>
</dbReference>
<dbReference type="InterPro" id="IPR006543">
    <property type="entry name" value="Histidinol-phos"/>
</dbReference>
<dbReference type="Pfam" id="PF13242">
    <property type="entry name" value="Hydrolase_like"/>
    <property type="match status" value="1"/>
</dbReference>
<dbReference type="InterPro" id="IPR000807">
    <property type="entry name" value="ImidazoleglycerolP_deHydtase"/>
</dbReference>
<name>A0ABY8MGC4_9SPIO</name>
<keyword evidence="8 10" id="KW-0456">Lyase</keyword>
<comment type="similarity">
    <text evidence="10">Belongs to the imidazoleglycerol-phosphate dehydratase family.</text>
</comment>
<dbReference type="Gene3D" id="3.30.230.40">
    <property type="entry name" value="Imidazole glycerol phosphate dehydratase, domain 1"/>
    <property type="match status" value="2"/>
</dbReference>
<accession>A0ABY8MGC4</accession>
<dbReference type="NCBIfam" id="TIGR01656">
    <property type="entry name" value="Histidinol-ppas"/>
    <property type="match status" value="1"/>
</dbReference>
<dbReference type="InterPro" id="IPR020565">
    <property type="entry name" value="ImidazoleglycerP_deHydtase_CS"/>
</dbReference>
<gene>
    <name evidence="10 11" type="primary">hisB</name>
    <name evidence="11" type="ORF">P0082_07175</name>
</gene>
<dbReference type="NCBIfam" id="NF002114">
    <property type="entry name" value="PRK00951.2-4"/>
    <property type="match status" value="1"/>
</dbReference>
<dbReference type="CDD" id="cd07914">
    <property type="entry name" value="IGPD"/>
    <property type="match status" value="1"/>
</dbReference>
<dbReference type="Pfam" id="PF00475">
    <property type="entry name" value="IGPD"/>
    <property type="match status" value="1"/>
</dbReference>
<evidence type="ECO:0000313" key="12">
    <source>
        <dbReference type="Proteomes" id="UP001228690"/>
    </source>
</evidence>
<comment type="subcellular location">
    <subcellularLocation>
        <location evidence="10">Cytoplasm</location>
    </subcellularLocation>
</comment>
<proteinExistence type="inferred from homology"/>
<dbReference type="RefSeq" id="WP_326926434.1">
    <property type="nucleotide sequence ID" value="NZ_CP123443.1"/>
</dbReference>